<keyword evidence="1" id="KW-0812">Transmembrane</keyword>
<evidence type="ECO:0000313" key="3">
    <source>
        <dbReference type="Proteomes" id="UP001194746"/>
    </source>
</evidence>
<organism evidence="2 3">
    <name type="scientific">Aspergillus nanangensis</name>
    <dbReference type="NCBI Taxonomy" id="2582783"/>
    <lineage>
        <taxon>Eukaryota</taxon>
        <taxon>Fungi</taxon>
        <taxon>Dikarya</taxon>
        <taxon>Ascomycota</taxon>
        <taxon>Pezizomycotina</taxon>
        <taxon>Eurotiomycetes</taxon>
        <taxon>Eurotiomycetidae</taxon>
        <taxon>Eurotiales</taxon>
        <taxon>Aspergillaceae</taxon>
        <taxon>Aspergillus</taxon>
        <taxon>Aspergillus subgen. Circumdati</taxon>
    </lineage>
</organism>
<proteinExistence type="predicted"/>
<evidence type="ECO:0000256" key="1">
    <source>
        <dbReference type="SAM" id="Phobius"/>
    </source>
</evidence>
<gene>
    <name evidence="2" type="ORF">FE257_000892</name>
</gene>
<feature type="transmembrane region" description="Helical" evidence="1">
    <location>
        <begin position="153"/>
        <end position="175"/>
    </location>
</feature>
<keyword evidence="1" id="KW-0472">Membrane</keyword>
<dbReference type="AlphaFoldDB" id="A0AAD4GPY9"/>
<name>A0AAD4GPY9_ASPNN</name>
<keyword evidence="3" id="KW-1185">Reference proteome</keyword>
<keyword evidence="1" id="KW-1133">Transmembrane helix</keyword>
<reference evidence="2" key="1">
    <citation type="journal article" date="2019" name="Beilstein J. Org. Chem.">
        <title>Nanangenines: drimane sesquiterpenoids as the dominant metabolite cohort of a novel Australian fungus, Aspergillus nanangensis.</title>
        <authorList>
            <person name="Lacey H.J."/>
            <person name="Gilchrist C.L.M."/>
            <person name="Crombie A."/>
            <person name="Kalaitzis J.A."/>
            <person name="Vuong D."/>
            <person name="Rutledge P.J."/>
            <person name="Turner P."/>
            <person name="Pitt J.I."/>
            <person name="Lacey E."/>
            <person name="Chooi Y.H."/>
            <person name="Piggott A.M."/>
        </authorList>
    </citation>
    <scope>NUCLEOTIDE SEQUENCE</scope>
    <source>
        <strain evidence="2">MST-FP2251</strain>
    </source>
</reference>
<dbReference type="Proteomes" id="UP001194746">
    <property type="component" value="Unassembled WGS sequence"/>
</dbReference>
<sequence>MSPDNRPCYYRNGNEAKTNAPCTSENHTSCCDSKDICLTNGLCVNIGHQPYVLSRGSCTNPAWDEGCPQYCTDVNPTGGSSMINLDYRGGVATYCCGTPVSNGSNVVCPDGSDGFRIPSGDAIHGRALMTNVSFTSPTPSPSADASASCHQTAIGAGVGVPLGLIALATTAWAVFERRRRRPQSPSEVQPQVIHVPTPVVMDNGFYGETHKPPVELPHGQPVAEIMSRER</sequence>
<reference evidence="2" key="2">
    <citation type="submission" date="2020-02" db="EMBL/GenBank/DDBJ databases">
        <authorList>
            <person name="Gilchrist C.L.M."/>
            <person name="Chooi Y.-H."/>
        </authorList>
    </citation>
    <scope>NUCLEOTIDE SEQUENCE</scope>
    <source>
        <strain evidence="2">MST-FP2251</strain>
    </source>
</reference>
<comment type="caution">
    <text evidence="2">The sequence shown here is derived from an EMBL/GenBank/DDBJ whole genome shotgun (WGS) entry which is preliminary data.</text>
</comment>
<accession>A0AAD4GPY9</accession>
<dbReference type="EMBL" id="VCAU01000107">
    <property type="protein sequence ID" value="KAF9884982.1"/>
    <property type="molecule type" value="Genomic_DNA"/>
</dbReference>
<evidence type="ECO:0000313" key="2">
    <source>
        <dbReference type="EMBL" id="KAF9884982.1"/>
    </source>
</evidence>
<protein>
    <submittedName>
        <fullName evidence="2">Uncharacterized protein</fullName>
    </submittedName>
</protein>